<dbReference type="AlphaFoldDB" id="A0AAV9ZV43"/>
<accession>A0AAV9ZV43</accession>
<protein>
    <submittedName>
        <fullName evidence="2">Uncharacterized protein</fullName>
    </submittedName>
</protein>
<evidence type="ECO:0000313" key="2">
    <source>
        <dbReference type="EMBL" id="KAK6992804.1"/>
    </source>
</evidence>
<sequence>MRRGTRCGGSQCVWSAGAALETRERSPKLPSSLLRTHRIRRFVYPQPLQNQPRKSTRSASPSPPPHFLPLPSCAVPSLTTETQRLFLFSSFHTPSRVLQFSVTIATPPNSSGQLRRGFRKNSAGDWFEVSILTTCTNSSHEEMSRAAIDHDRDGHITVFEKVGVFALVNWIVMALLRARPTPTSMYSYKANIATLPTRAFAASPHVVTGSAAPTPRRLSRRHPLPSRRRRRALHTDVDFVDFAVRHVLLENNEKCAVVAI</sequence>
<keyword evidence="3" id="KW-1185">Reference proteome</keyword>
<feature type="region of interest" description="Disordered" evidence="1">
    <location>
        <begin position="206"/>
        <end position="227"/>
    </location>
</feature>
<evidence type="ECO:0000256" key="1">
    <source>
        <dbReference type="SAM" id="MobiDB-lite"/>
    </source>
</evidence>
<feature type="compositionally biased region" description="Basic residues" evidence="1">
    <location>
        <begin position="217"/>
        <end position="227"/>
    </location>
</feature>
<comment type="caution">
    <text evidence="2">The sequence shown here is derived from an EMBL/GenBank/DDBJ whole genome shotgun (WGS) entry which is preliminary data.</text>
</comment>
<reference evidence="2 3" key="1">
    <citation type="journal article" date="2024" name="J Genomics">
        <title>Draft genome sequencing and assembly of Favolaschia claudopus CIRM-BRFM 2984 isolated from oak limbs.</title>
        <authorList>
            <person name="Navarro D."/>
            <person name="Drula E."/>
            <person name="Chaduli D."/>
            <person name="Cazenave R."/>
            <person name="Ahrendt S."/>
            <person name="Wang J."/>
            <person name="Lipzen A."/>
            <person name="Daum C."/>
            <person name="Barry K."/>
            <person name="Grigoriev I.V."/>
            <person name="Favel A."/>
            <person name="Rosso M.N."/>
            <person name="Martin F."/>
        </authorList>
    </citation>
    <scope>NUCLEOTIDE SEQUENCE [LARGE SCALE GENOMIC DNA]</scope>
    <source>
        <strain evidence="2 3">CIRM-BRFM 2984</strain>
    </source>
</reference>
<organism evidence="2 3">
    <name type="scientific">Favolaschia claudopus</name>
    <dbReference type="NCBI Taxonomy" id="2862362"/>
    <lineage>
        <taxon>Eukaryota</taxon>
        <taxon>Fungi</taxon>
        <taxon>Dikarya</taxon>
        <taxon>Basidiomycota</taxon>
        <taxon>Agaricomycotina</taxon>
        <taxon>Agaricomycetes</taxon>
        <taxon>Agaricomycetidae</taxon>
        <taxon>Agaricales</taxon>
        <taxon>Marasmiineae</taxon>
        <taxon>Mycenaceae</taxon>
        <taxon>Favolaschia</taxon>
    </lineage>
</organism>
<proteinExistence type="predicted"/>
<feature type="region of interest" description="Disordered" evidence="1">
    <location>
        <begin position="44"/>
        <end position="66"/>
    </location>
</feature>
<gene>
    <name evidence="2" type="ORF">R3P38DRAFT_3225185</name>
</gene>
<name>A0AAV9ZV43_9AGAR</name>
<dbReference type="EMBL" id="JAWWNJ010000107">
    <property type="protein sequence ID" value="KAK6992804.1"/>
    <property type="molecule type" value="Genomic_DNA"/>
</dbReference>
<evidence type="ECO:0000313" key="3">
    <source>
        <dbReference type="Proteomes" id="UP001362999"/>
    </source>
</evidence>
<dbReference type="Proteomes" id="UP001362999">
    <property type="component" value="Unassembled WGS sequence"/>
</dbReference>